<reference evidence="2 3" key="1">
    <citation type="submission" date="2019-05" db="EMBL/GenBank/DDBJ databases">
        <title>Complete genome sequence of Pseudomonas Pseudomonas resinovorans.</title>
        <authorList>
            <person name="Chen H.-P."/>
        </authorList>
    </citation>
    <scope>NUCLEOTIDE SEQUENCE [LARGE SCALE GENOMIC DNA]</scope>
    <source>
        <strain evidence="2 3">TCU-CK1</strain>
    </source>
</reference>
<dbReference type="CDD" id="cd00531">
    <property type="entry name" value="NTF2_like"/>
    <property type="match status" value="1"/>
</dbReference>
<evidence type="ECO:0000313" key="3">
    <source>
        <dbReference type="Proteomes" id="UP000464593"/>
    </source>
</evidence>
<proteinExistence type="predicted"/>
<evidence type="ECO:0000259" key="1">
    <source>
        <dbReference type="Pfam" id="PF13577"/>
    </source>
</evidence>
<dbReference type="SUPFAM" id="SSF54427">
    <property type="entry name" value="NTF2-like"/>
    <property type="match status" value="1"/>
</dbReference>
<dbReference type="InterPro" id="IPR037401">
    <property type="entry name" value="SnoaL-like"/>
</dbReference>
<sequence>MQAEFQSLLDKQQIYEVLATYCRGVDRCDVELVRSAYHPDSYDDHGYWAGPGWEFADFVVQRLMEANTATMHSLGNVLIDITEDGIARSEAYVTVTLVRRNTNPPKADVMGARYVDRLSKREGLWKIEERTVVLDWTKVETWDDTAAAIPLDQFAWGERGNRRDPTYVMLRFSTLQN</sequence>
<dbReference type="Gene3D" id="3.10.450.50">
    <property type="match status" value="1"/>
</dbReference>
<protein>
    <submittedName>
        <fullName evidence="2">Sigma factor regulator FemR</fullName>
    </submittedName>
</protein>
<gene>
    <name evidence="2" type="ORF">TCK1_3481</name>
</gene>
<dbReference type="InterPro" id="IPR032710">
    <property type="entry name" value="NTF2-like_dom_sf"/>
</dbReference>
<dbReference type="RefSeq" id="WP_159266440.1">
    <property type="nucleotide sequence ID" value="NZ_CP040324.1"/>
</dbReference>
<name>A0AAE6RDS3_9PSED</name>
<evidence type="ECO:0000313" key="2">
    <source>
        <dbReference type="EMBL" id="QHB28827.1"/>
    </source>
</evidence>
<dbReference type="AlphaFoldDB" id="A0AAE6RDS3"/>
<feature type="domain" description="SnoaL-like" evidence="1">
    <location>
        <begin position="6"/>
        <end position="131"/>
    </location>
</feature>
<dbReference type="EMBL" id="CP040324">
    <property type="protein sequence ID" value="QHB28827.1"/>
    <property type="molecule type" value="Genomic_DNA"/>
</dbReference>
<organism evidence="2 3">
    <name type="scientific">Pseudomonas monteilii</name>
    <dbReference type="NCBI Taxonomy" id="76759"/>
    <lineage>
        <taxon>Bacteria</taxon>
        <taxon>Pseudomonadati</taxon>
        <taxon>Pseudomonadota</taxon>
        <taxon>Gammaproteobacteria</taxon>
        <taxon>Pseudomonadales</taxon>
        <taxon>Pseudomonadaceae</taxon>
        <taxon>Pseudomonas</taxon>
    </lineage>
</organism>
<dbReference type="Pfam" id="PF13577">
    <property type="entry name" value="SnoaL_4"/>
    <property type="match status" value="1"/>
</dbReference>
<accession>A0AAE6RDS3</accession>
<dbReference type="Proteomes" id="UP000464593">
    <property type="component" value="Chromosome"/>
</dbReference>